<evidence type="ECO:0000313" key="3">
    <source>
        <dbReference type="Proteomes" id="UP000593575"/>
    </source>
</evidence>
<dbReference type="AlphaFoldDB" id="A0A7J9KHJ8"/>
<proteinExistence type="predicted"/>
<comment type="caution">
    <text evidence="2">The sequence shown here is derived from an EMBL/GenBank/DDBJ whole genome shotgun (WGS) entry which is preliminary data.</text>
</comment>
<feature type="region of interest" description="Disordered" evidence="1">
    <location>
        <begin position="73"/>
        <end position="128"/>
    </location>
</feature>
<feature type="compositionally biased region" description="Acidic residues" evidence="1">
    <location>
        <begin position="82"/>
        <end position="104"/>
    </location>
</feature>
<accession>A0A7J9KHJ8</accession>
<organism evidence="2 3">
    <name type="scientific">Gossypium armourianum</name>
    <dbReference type="NCBI Taxonomy" id="34283"/>
    <lineage>
        <taxon>Eukaryota</taxon>
        <taxon>Viridiplantae</taxon>
        <taxon>Streptophyta</taxon>
        <taxon>Embryophyta</taxon>
        <taxon>Tracheophyta</taxon>
        <taxon>Spermatophyta</taxon>
        <taxon>Magnoliopsida</taxon>
        <taxon>eudicotyledons</taxon>
        <taxon>Gunneridae</taxon>
        <taxon>Pentapetalae</taxon>
        <taxon>rosids</taxon>
        <taxon>malvids</taxon>
        <taxon>Malvales</taxon>
        <taxon>Malvaceae</taxon>
        <taxon>Malvoideae</taxon>
        <taxon>Gossypium</taxon>
    </lineage>
</organism>
<sequence length="128" mass="14942">MYQTSRLESIFLNYQFVPPCWSGDEAKVKKTDEPRQWECRLCDHVRYNTRLLEPMKIGMDMFIRSYGGQSIECPERSSDSFEGNEDATEQQEEEDEEIDDEATKDDDFAPYQGNFESAFTSARKPRGD</sequence>
<name>A0A7J9KHJ8_9ROSI</name>
<evidence type="ECO:0000313" key="2">
    <source>
        <dbReference type="EMBL" id="MBA0845933.1"/>
    </source>
</evidence>
<protein>
    <submittedName>
        <fullName evidence="2">Uncharacterized protein</fullName>
    </submittedName>
</protein>
<keyword evidence="3" id="KW-1185">Reference proteome</keyword>
<dbReference type="EMBL" id="JABFAE010419388">
    <property type="protein sequence ID" value="MBA0845933.1"/>
    <property type="molecule type" value="Genomic_DNA"/>
</dbReference>
<evidence type="ECO:0000256" key="1">
    <source>
        <dbReference type="SAM" id="MobiDB-lite"/>
    </source>
</evidence>
<reference evidence="2 3" key="1">
    <citation type="journal article" date="2019" name="Genome Biol. Evol.">
        <title>Insights into the evolution of the New World diploid cottons (Gossypium, subgenus Houzingenia) based on genome sequencing.</title>
        <authorList>
            <person name="Grover C.E."/>
            <person name="Arick M.A. 2nd"/>
            <person name="Thrash A."/>
            <person name="Conover J.L."/>
            <person name="Sanders W.S."/>
            <person name="Peterson D.G."/>
            <person name="Frelichowski J.E."/>
            <person name="Scheffler J.A."/>
            <person name="Scheffler B.E."/>
            <person name="Wendel J.F."/>
        </authorList>
    </citation>
    <scope>NUCLEOTIDE SEQUENCE [LARGE SCALE GENOMIC DNA]</scope>
    <source>
        <strain evidence="2">6</strain>
        <tissue evidence="2">Leaf</tissue>
    </source>
</reference>
<gene>
    <name evidence="2" type="ORF">Goarm_022907</name>
</gene>
<dbReference type="Proteomes" id="UP000593575">
    <property type="component" value="Unassembled WGS sequence"/>
</dbReference>